<sequence length="190" mass="22211">MSNTVPQRVLSEIEKSTNSCIHRLRERHLLRMISLPQPNRDRAENDAIIQDVKMHISNHIAEWKSDDNDGDGHMPCLLHLKLLFAAWHHLKSNAAKNSNVVHYLNEREKCISNLERVFNEIESTFNSFLWTQFPSHRPVNTAHDNYKSVSSSLPQIFVYSPILPFTQFDHQMELTLQTILNKVDFVIYYT</sequence>
<organism evidence="1 2">
    <name type="scientific">Reticulomyxa filosa</name>
    <dbReference type="NCBI Taxonomy" id="46433"/>
    <lineage>
        <taxon>Eukaryota</taxon>
        <taxon>Sar</taxon>
        <taxon>Rhizaria</taxon>
        <taxon>Retaria</taxon>
        <taxon>Foraminifera</taxon>
        <taxon>Monothalamids</taxon>
        <taxon>Reticulomyxidae</taxon>
        <taxon>Reticulomyxa</taxon>
    </lineage>
</organism>
<accession>X6MSF9</accession>
<protein>
    <submittedName>
        <fullName evidence="1">Uncharacterized protein</fullName>
    </submittedName>
</protein>
<dbReference type="Proteomes" id="UP000023152">
    <property type="component" value="Unassembled WGS sequence"/>
</dbReference>
<evidence type="ECO:0000313" key="2">
    <source>
        <dbReference type="Proteomes" id="UP000023152"/>
    </source>
</evidence>
<dbReference type="EMBL" id="ASPP01017833">
    <property type="protein sequence ID" value="ETO16784.1"/>
    <property type="molecule type" value="Genomic_DNA"/>
</dbReference>
<dbReference type="AlphaFoldDB" id="X6MSF9"/>
<reference evidence="1 2" key="1">
    <citation type="journal article" date="2013" name="Curr. Biol.">
        <title>The Genome of the Foraminiferan Reticulomyxa filosa.</title>
        <authorList>
            <person name="Glockner G."/>
            <person name="Hulsmann N."/>
            <person name="Schleicher M."/>
            <person name="Noegel A.A."/>
            <person name="Eichinger L."/>
            <person name="Gallinger C."/>
            <person name="Pawlowski J."/>
            <person name="Sierra R."/>
            <person name="Euteneuer U."/>
            <person name="Pillet L."/>
            <person name="Moustafa A."/>
            <person name="Platzer M."/>
            <person name="Groth M."/>
            <person name="Szafranski K."/>
            <person name="Schliwa M."/>
        </authorList>
    </citation>
    <scope>NUCLEOTIDE SEQUENCE [LARGE SCALE GENOMIC DNA]</scope>
</reference>
<proteinExistence type="predicted"/>
<evidence type="ECO:0000313" key="1">
    <source>
        <dbReference type="EMBL" id="ETO16784.1"/>
    </source>
</evidence>
<gene>
    <name evidence="1" type="ORF">RFI_20552</name>
</gene>
<comment type="caution">
    <text evidence="1">The sequence shown here is derived from an EMBL/GenBank/DDBJ whole genome shotgun (WGS) entry which is preliminary data.</text>
</comment>
<keyword evidence="2" id="KW-1185">Reference proteome</keyword>
<name>X6MSF9_RETFI</name>